<evidence type="ECO:0000259" key="2">
    <source>
        <dbReference type="PROSITE" id="PS51309"/>
    </source>
</evidence>
<dbReference type="Gene3D" id="1.10.1900.10">
    <property type="entry name" value="c-terminal domain of poly(a) binding protein"/>
    <property type="match status" value="1"/>
</dbReference>
<proteinExistence type="predicted"/>
<evidence type="ECO:0000313" key="3">
    <source>
        <dbReference type="Proteomes" id="UP000504610"/>
    </source>
</evidence>
<protein>
    <submittedName>
        <fullName evidence="4">Polyadenylate-binding protein, cytoplasmic and nuclear</fullName>
    </submittedName>
</protein>
<feature type="compositionally biased region" description="Polar residues" evidence="1">
    <location>
        <begin position="52"/>
        <end position="67"/>
    </location>
</feature>
<gene>
    <name evidence="4" type="primary">LOC130512921</name>
</gene>
<reference evidence="4" key="2">
    <citation type="submission" date="2025-08" db="UniProtKB">
        <authorList>
            <consortium name="RefSeq"/>
        </authorList>
    </citation>
    <scope>IDENTIFICATION</scope>
    <source>
        <tissue evidence="4">Leaf</tissue>
    </source>
</reference>
<dbReference type="InterPro" id="IPR002004">
    <property type="entry name" value="PABP_HYD_C"/>
</dbReference>
<evidence type="ECO:0000256" key="1">
    <source>
        <dbReference type="SAM" id="MobiDB-lite"/>
    </source>
</evidence>
<dbReference type="AlphaFoldDB" id="A0A9W3DU48"/>
<dbReference type="KEGG" id="rsz:130512921"/>
<feature type="compositionally biased region" description="Low complexity" evidence="1">
    <location>
        <begin position="68"/>
        <end position="81"/>
    </location>
</feature>
<evidence type="ECO:0000313" key="4">
    <source>
        <dbReference type="RefSeq" id="XP_056867391.1"/>
    </source>
</evidence>
<dbReference type="GeneID" id="130512921"/>
<dbReference type="OrthoDB" id="1697319at2759"/>
<dbReference type="InterPro" id="IPR036053">
    <property type="entry name" value="PABP-dom"/>
</dbReference>
<dbReference type="RefSeq" id="XP_056867391.1">
    <property type="nucleotide sequence ID" value="XM_057011411.1"/>
</dbReference>
<sequence length="140" mass="15786">MVEQFEPESAAKITGMLLEMDQTKVLHFLESLAALESKVAEAMEILRIVKEQQQQYRGGSESASDSKPSLSTDSRPSLSSSFISPKLKSLACEQRWVCICEWLKTLFKLKFYKPKAQVTSACEQSTIDWREVGHVADLQI</sequence>
<dbReference type="Pfam" id="PF00658">
    <property type="entry name" value="MLLE"/>
    <property type="match status" value="1"/>
</dbReference>
<dbReference type="Proteomes" id="UP000504610">
    <property type="component" value="Chromosome 5"/>
</dbReference>
<accession>A0A9W3DU48</accession>
<dbReference type="GO" id="GO:0003723">
    <property type="term" value="F:RNA binding"/>
    <property type="evidence" value="ECO:0007669"/>
    <property type="project" value="InterPro"/>
</dbReference>
<feature type="domain" description="PABC" evidence="2">
    <location>
        <begin position="1"/>
        <end position="51"/>
    </location>
</feature>
<dbReference type="SUPFAM" id="SSF63570">
    <property type="entry name" value="PABC (PABP) domain"/>
    <property type="match status" value="1"/>
</dbReference>
<feature type="region of interest" description="Disordered" evidence="1">
    <location>
        <begin position="52"/>
        <end position="81"/>
    </location>
</feature>
<dbReference type="PROSITE" id="PS51309">
    <property type="entry name" value="PABC"/>
    <property type="match status" value="1"/>
</dbReference>
<keyword evidence="3" id="KW-1185">Reference proteome</keyword>
<organism evidence="3 4">
    <name type="scientific">Raphanus sativus</name>
    <name type="common">Radish</name>
    <name type="synonym">Raphanus raphanistrum var. sativus</name>
    <dbReference type="NCBI Taxonomy" id="3726"/>
    <lineage>
        <taxon>Eukaryota</taxon>
        <taxon>Viridiplantae</taxon>
        <taxon>Streptophyta</taxon>
        <taxon>Embryophyta</taxon>
        <taxon>Tracheophyta</taxon>
        <taxon>Spermatophyta</taxon>
        <taxon>Magnoliopsida</taxon>
        <taxon>eudicotyledons</taxon>
        <taxon>Gunneridae</taxon>
        <taxon>Pentapetalae</taxon>
        <taxon>rosids</taxon>
        <taxon>malvids</taxon>
        <taxon>Brassicales</taxon>
        <taxon>Brassicaceae</taxon>
        <taxon>Brassiceae</taxon>
        <taxon>Raphanus</taxon>
    </lineage>
</organism>
<reference evidence="3" key="1">
    <citation type="journal article" date="2019" name="Database">
        <title>The radish genome database (RadishGD): an integrated information resource for radish genomics.</title>
        <authorList>
            <person name="Yu H.J."/>
            <person name="Baek S."/>
            <person name="Lee Y.J."/>
            <person name="Cho A."/>
            <person name="Mun J.H."/>
        </authorList>
    </citation>
    <scope>NUCLEOTIDE SEQUENCE [LARGE SCALE GENOMIC DNA]</scope>
    <source>
        <strain evidence="3">cv. WK10039</strain>
    </source>
</reference>
<dbReference type="SMART" id="SM00517">
    <property type="entry name" value="PolyA"/>
    <property type="match status" value="1"/>
</dbReference>
<name>A0A9W3DU48_RAPSA</name>